<accession>A0A0H5QCY4</accession>
<organism evidence="1 2">
    <name type="scientific">Neisseria meningitidis serogroup B</name>
    <dbReference type="NCBI Taxonomy" id="491"/>
    <lineage>
        <taxon>Bacteria</taxon>
        <taxon>Pseudomonadati</taxon>
        <taxon>Pseudomonadota</taxon>
        <taxon>Betaproteobacteria</taxon>
        <taxon>Neisseriales</taxon>
        <taxon>Neisseriaceae</taxon>
        <taxon>Neisseria</taxon>
    </lineage>
</organism>
<reference evidence="1 2" key="1">
    <citation type="submission" date="2014-11" db="EMBL/GenBank/DDBJ databases">
        <authorList>
            <person name="Diene M.Seydina."/>
        </authorList>
    </citation>
    <scope>NUCLEOTIDE SEQUENCE [LARGE SCALE GENOMIC DNA]</scope>
    <source>
        <strain evidence="1 2">Neisseria meningitidis CHUV</strain>
    </source>
</reference>
<name>A0A0H5QCY4_NEIMI</name>
<evidence type="ECO:0000313" key="2">
    <source>
        <dbReference type="Proteomes" id="UP000182715"/>
    </source>
</evidence>
<sequence>MMFQGCENADYSGKRADVIFWFAEARRRQGGVFTVCLYIVD</sequence>
<proteinExistence type="predicted"/>
<dbReference type="EMBL" id="CVTF01000066">
    <property type="protein sequence ID" value="CRY99371.1"/>
    <property type="molecule type" value="Genomic_DNA"/>
</dbReference>
<evidence type="ECO:0000313" key="1">
    <source>
        <dbReference type="EMBL" id="CRY99371.1"/>
    </source>
</evidence>
<protein>
    <submittedName>
        <fullName evidence="1">Uncharacterized protein</fullName>
    </submittedName>
</protein>
<dbReference type="Proteomes" id="UP000182715">
    <property type="component" value="Unassembled WGS sequence"/>
</dbReference>
<dbReference type="AlphaFoldDB" id="A0A0H5QCY4"/>